<gene>
    <name evidence="1" type="ORF">BDN71DRAFT_1453213</name>
</gene>
<comment type="caution">
    <text evidence="1">The sequence shown here is derived from an EMBL/GenBank/DDBJ whole genome shotgun (WGS) entry which is preliminary data.</text>
</comment>
<evidence type="ECO:0000313" key="1">
    <source>
        <dbReference type="EMBL" id="KAF9491281.1"/>
    </source>
</evidence>
<proteinExistence type="predicted"/>
<reference evidence="1" key="1">
    <citation type="submission" date="2020-11" db="EMBL/GenBank/DDBJ databases">
        <authorList>
            <consortium name="DOE Joint Genome Institute"/>
            <person name="Ahrendt S."/>
            <person name="Riley R."/>
            <person name="Andreopoulos W."/>
            <person name="Labutti K."/>
            <person name="Pangilinan J."/>
            <person name="Ruiz-Duenas F.J."/>
            <person name="Barrasa J.M."/>
            <person name="Sanchez-Garcia M."/>
            <person name="Camarero S."/>
            <person name="Miyauchi S."/>
            <person name="Serrano A."/>
            <person name="Linde D."/>
            <person name="Babiker R."/>
            <person name="Drula E."/>
            <person name="Ayuso-Fernandez I."/>
            <person name="Pacheco R."/>
            <person name="Padilla G."/>
            <person name="Ferreira P."/>
            <person name="Barriuso J."/>
            <person name="Kellner H."/>
            <person name="Castanera R."/>
            <person name="Alfaro M."/>
            <person name="Ramirez L."/>
            <person name="Pisabarro A.G."/>
            <person name="Kuo A."/>
            <person name="Tritt A."/>
            <person name="Lipzen A."/>
            <person name="He G."/>
            <person name="Yan M."/>
            <person name="Ng V."/>
            <person name="Cullen D."/>
            <person name="Martin F."/>
            <person name="Rosso M.-N."/>
            <person name="Henrissat B."/>
            <person name="Hibbett D."/>
            <person name="Martinez A.T."/>
            <person name="Grigoriev I.V."/>
        </authorList>
    </citation>
    <scope>NUCLEOTIDE SEQUENCE</scope>
    <source>
        <strain evidence="1">ATCC 90797</strain>
    </source>
</reference>
<accession>A0A9P5ZT10</accession>
<dbReference type="Proteomes" id="UP000807025">
    <property type="component" value="Unassembled WGS sequence"/>
</dbReference>
<keyword evidence="2" id="KW-1185">Reference proteome</keyword>
<organism evidence="1 2">
    <name type="scientific">Pleurotus eryngii</name>
    <name type="common">Boletus of the steppes</name>
    <dbReference type="NCBI Taxonomy" id="5323"/>
    <lineage>
        <taxon>Eukaryota</taxon>
        <taxon>Fungi</taxon>
        <taxon>Dikarya</taxon>
        <taxon>Basidiomycota</taxon>
        <taxon>Agaricomycotina</taxon>
        <taxon>Agaricomycetes</taxon>
        <taxon>Agaricomycetidae</taxon>
        <taxon>Agaricales</taxon>
        <taxon>Pleurotineae</taxon>
        <taxon>Pleurotaceae</taxon>
        <taxon>Pleurotus</taxon>
    </lineage>
</organism>
<name>A0A9P5ZT10_PLEER</name>
<dbReference type="EMBL" id="MU154623">
    <property type="protein sequence ID" value="KAF9491281.1"/>
    <property type="molecule type" value="Genomic_DNA"/>
</dbReference>
<feature type="non-terminal residue" evidence="1">
    <location>
        <position position="1"/>
    </location>
</feature>
<evidence type="ECO:0000313" key="2">
    <source>
        <dbReference type="Proteomes" id="UP000807025"/>
    </source>
</evidence>
<dbReference type="AlphaFoldDB" id="A0A9P5ZT10"/>
<sequence length="150" mass="16484">PASQPLRPSWTLPSARPNSVASFAFHVSHTRLGVMTSRASPNTSHAASGCQMTTNRIRFHAYMTLPQIMILNCAPSASEYAPMHEYRRIVVGWTDSAIDQGSVHSSQRLNLSSPQPPALDLRTSNLWMDGLQPVGHERIVVPIETSISTH</sequence>
<protein>
    <submittedName>
        <fullName evidence="1">Uncharacterized protein</fullName>
    </submittedName>
</protein>